<organism evidence="7 8">
    <name type="scientific">Colletotrichum kahawae</name>
    <name type="common">Coffee berry disease fungus</name>
    <dbReference type="NCBI Taxonomy" id="34407"/>
    <lineage>
        <taxon>Eukaryota</taxon>
        <taxon>Fungi</taxon>
        <taxon>Dikarya</taxon>
        <taxon>Ascomycota</taxon>
        <taxon>Pezizomycotina</taxon>
        <taxon>Sordariomycetes</taxon>
        <taxon>Hypocreomycetidae</taxon>
        <taxon>Glomerellales</taxon>
        <taxon>Glomerellaceae</taxon>
        <taxon>Colletotrichum</taxon>
        <taxon>Colletotrichum gloeosporioides species complex</taxon>
    </lineage>
</organism>
<dbReference type="GO" id="GO:0071949">
    <property type="term" value="F:FAD binding"/>
    <property type="evidence" value="ECO:0007669"/>
    <property type="project" value="InterPro"/>
</dbReference>
<name>A0AAE0DCW5_COLKA</name>
<comment type="caution">
    <text evidence="7">The sequence shown here is derived from an EMBL/GenBank/DDBJ whole genome shotgun (WGS) entry which is preliminary data.</text>
</comment>
<proteinExistence type="predicted"/>
<feature type="chain" id="PRO_5042293247" evidence="5">
    <location>
        <begin position="20"/>
        <end position="412"/>
    </location>
</feature>
<evidence type="ECO:0000256" key="4">
    <source>
        <dbReference type="SAM" id="Phobius"/>
    </source>
</evidence>
<dbReference type="InterPro" id="IPR002938">
    <property type="entry name" value="FAD-bd"/>
</dbReference>
<protein>
    <submittedName>
        <fullName evidence="7">Pyridine nucleotide-disulfide oxidoreductase</fullName>
    </submittedName>
</protein>
<gene>
    <name evidence="7" type="ORF">CKAH01_14268</name>
</gene>
<keyword evidence="4" id="KW-0472">Membrane</keyword>
<keyword evidence="8" id="KW-1185">Reference proteome</keyword>
<keyword evidence="1" id="KW-0285">Flavoprotein</keyword>
<keyword evidence="4" id="KW-0812">Transmembrane</keyword>
<dbReference type="GO" id="GO:0016491">
    <property type="term" value="F:oxidoreductase activity"/>
    <property type="evidence" value="ECO:0007669"/>
    <property type="project" value="UniProtKB-KW"/>
</dbReference>
<evidence type="ECO:0000259" key="6">
    <source>
        <dbReference type="Pfam" id="PF01494"/>
    </source>
</evidence>
<evidence type="ECO:0000256" key="1">
    <source>
        <dbReference type="ARBA" id="ARBA00022630"/>
    </source>
</evidence>
<evidence type="ECO:0000256" key="2">
    <source>
        <dbReference type="ARBA" id="ARBA00022827"/>
    </source>
</evidence>
<dbReference type="PANTHER" id="PTHR46865:SF2">
    <property type="entry name" value="MONOOXYGENASE"/>
    <property type="match status" value="1"/>
</dbReference>
<dbReference type="AlphaFoldDB" id="A0AAE0DCW5"/>
<dbReference type="InterPro" id="IPR036188">
    <property type="entry name" value="FAD/NAD-bd_sf"/>
</dbReference>
<dbReference type="PRINTS" id="PR00420">
    <property type="entry name" value="RNGMNOXGNASE"/>
</dbReference>
<evidence type="ECO:0000256" key="3">
    <source>
        <dbReference type="ARBA" id="ARBA00023002"/>
    </source>
</evidence>
<sequence length="412" mass="45893">MAPLNILIVGCSIAGPTLATFLLLTETPASEKPHITILERAPVFRPQGQNIDVRGAGVTIIRKLGLEAAIRGATTGEEGVHFVDKNDQIWASFGADKSGRTQTPTSDIEILRGRMADLLYQKSRQLEQDGNKVHAHFTKSGETRTFDIVVGADGLQSGTRKLAWGQEGDEDRMKRLGMYGGFFSMPRGPTDSEWRRWFHAEGRRGIMIRPSGLKDRTTVFMAIVNDQDERLRAAAERKGGNTAAQKAILKEYFEGLGWETDRIIEEMMATDDFYYDTISQIKMDRWSKGRVVLLGDAGYCASPLSGMGTTLALNGAYNLAGAITQFPNDMQVAFDQYEKRMRPTVDKAQRLAPGMPHLFHPETAWGVWMLNVFVFCLSWSGLMALMVKWGPPANEVPVEEYGFRSLPEEHVL</sequence>
<reference evidence="7" key="1">
    <citation type="submission" date="2023-02" db="EMBL/GenBank/DDBJ databases">
        <title>Colletotrichum kahawae CIFC_Que2 genome sequencing and assembly.</title>
        <authorList>
            <person name="Baroncelli R."/>
        </authorList>
    </citation>
    <scope>NUCLEOTIDE SEQUENCE</scope>
    <source>
        <strain evidence="7">CIFC_Que2</strain>
    </source>
</reference>
<dbReference type="Pfam" id="PF01494">
    <property type="entry name" value="FAD_binding_3"/>
    <property type="match status" value="1"/>
</dbReference>
<dbReference type="SUPFAM" id="SSF51905">
    <property type="entry name" value="FAD/NAD(P)-binding domain"/>
    <property type="match status" value="1"/>
</dbReference>
<dbReference type="InterPro" id="IPR051704">
    <property type="entry name" value="FAD_aromatic-hydroxylase"/>
</dbReference>
<accession>A0AAE0DCW5</accession>
<evidence type="ECO:0000313" key="8">
    <source>
        <dbReference type="Proteomes" id="UP001281614"/>
    </source>
</evidence>
<feature type="signal peptide" evidence="5">
    <location>
        <begin position="1"/>
        <end position="19"/>
    </location>
</feature>
<feature type="domain" description="FAD-binding" evidence="6">
    <location>
        <begin position="5"/>
        <end position="348"/>
    </location>
</feature>
<dbReference type="Gene3D" id="3.50.50.60">
    <property type="entry name" value="FAD/NAD(P)-binding domain"/>
    <property type="match status" value="1"/>
</dbReference>
<dbReference type="Gene3D" id="3.30.9.10">
    <property type="entry name" value="D-Amino Acid Oxidase, subunit A, domain 2"/>
    <property type="match status" value="1"/>
</dbReference>
<keyword evidence="2" id="KW-0274">FAD</keyword>
<feature type="transmembrane region" description="Helical" evidence="4">
    <location>
        <begin position="365"/>
        <end position="387"/>
    </location>
</feature>
<keyword evidence="5" id="KW-0732">Signal</keyword>
<keyword evidence="3" id="KW-0560">Oxidoreductase</keyword>
<dbReference type="Proteomes" id="UP001281614">
    <property type="component" value="Unassembled WGS sequence"/>
</dbReference>
<evidence type="ECO:0000256" key="5">
    <source>
        <dbReference type="SAM" id="SignalP"/>
    </source>
</evidence>
<evidence type="ECO:0000313" key="7">
    <source>
        <dbReference type="EMBL" id="KAK2771762.1"/>
    </source>
</evidence>
<keyword evidence="4" id="KW-1133">Transmembrane helix</keyword>
<dbReference type="EMBL" id="VYYT01000077">
    <property type="protein sequence ID" value="KAK2771762.1"/>
    <property type="molecule type" value="Genomic_DNA"/>
</dbReference>
<dbReference type="PANTHER" id="PTHR46865">
    <property type="entry name" value="OXIDOREDUCTASE-RELATED"/>
    <property type="match status" value="1"/>
</dbReference>